<dbReference type="eggNOG" id="COG2189">
    <property type="taxonomic scope" value="Bacteria"/>
</dbReference>
<sequence>MVSKNIHNYEIDFAPTKDEKSEKNISDLMPLSNNKIGGEAKMKHTAPRNRTLTVSEEELKKMKTRFINLNKQCMLDAIKGNVICQDALECIQFLPEKSIDLLIIDPPYNMYKKFNEVTFNKKTIDEYAEWIDSWFSQIVSKISLTGSVYVCCDWQSSSAIETVLRKHLIVRNRITWERDKGRGAKTNWKNCSEDIWFATKSNKYVFNVDKVKIMRKVIAPYRDENGDPKDWKETNTGNYRLSHPSNFWTDITIPFWSMPENTDHPTQKPEKLLAKLILASSNEGDFVFDPFCGSGSTLVVAKKLNREFSGIEIDEYYCALTLKRLDLADIDKSIQGYSEGLFWERNSLTEQQKIKLSSRKQKGIDNYEIEFDWHH</sequence>
<dbReference type="InterPro" id="IPR001091">
    <property type="entry name" value="RM_Methyltransferase"/>
</dbReference>
<keyword evidence="7" id="KW-1185">Reference proteome</keyword>
<dbReference type="KEGG" id="caci:CLOAM1900"/>
<dbReference type="EC" id="2.1.1.-" evidence="4"/>
<dbReference type="EMBL" id="CU466930">
    <property type="protein sequence ID" value="CAO81726.1"/>
    <property type="molecule type" value="Genomic_DNA"/>
</dbReference>
<comment type="similarity">
    <text evidence="1 4">Belongs to the N(4)/N(6)-methyltransferase family.</text>
</comment>
<dbReference type="STRING" id="459349.CLOAM1900"/>
<evidence type="ECO:0000256" key="2">
    <source>
        <dbReference type="ARBA" id="ARBA00022603"/>
    </source>
</evidence>
<evidence type="ECO:0000259" key="5">
    <source>
        <dbReference type="Pfam" id="PF01555"/>
    </source>
</evidence>
<evidence type="ECO:0000256" key="3">
    <source>
        <dbReference type="ARBA" id="ARBA00022679"/>
    </source>
</evidence>
<gene>
    <name evidence="6" type="ordered locus">CLOAM1900</name>
</gene>
<protein>
    <recommendedName>
        <fullName evidence="4">Methyltransferase</fullName>
        <ecNumber evidence="4">2.1.1.-</ecNumber>
    </recommendedName>
</protein>
<dbReference type="InterPro" id="IPR029063">
    <property type="entry name" value="SAM-dependent_MTases_sf"/>
</dbReference>
<dbReference type="GO" id="GO:0008170">
    <property type="term" value="F:N-methyltransferase activity"/>
    <property type="evidence" value="ECO:0007669"/>
    <property type="project" value="InterPro"/>
</dbReference>
<dbReference type="Pfam" id="PF01555">
    <property type="entry name" value="N6_N4_Mtase"/>
    <property type="match status" value="1"/>
</dbReference>
<dbReference type="GO" id="GO:0005737">
    <property type="term" value="C:cytoplasm"/>
    <property type="evidence" value="ECO:0007669"/>
    <property type="project" value="TreeGrafter"/>
</dbReference>
<dbReference type="PANTHER" id="PTHR13370:SF3">
    <property type="entry name" value="TRNA (GUANINE(10)-N2)-METHYLTRANSFERASE HOMOLOG"/>
    <property type="match status" value="1"/>
</dbReference>
<accession>B0VJP1</accession>
<dbReference type="RefSeq" id="WP_015425584.1">
    <property type="nucleotide sequence ID" value="NC_020449.1"/>
</dbReference>
<dbReference type="InterPro" id="IPR002941">
    <property type="entry name" value="DNA_methylase_N4/N6"/>
</dbReference>
<dbReference type="PROSITE" id="PS00092">
    <property type="entry name" value="N6_MTASE"/>
    <property type="match status" value="1"/>
</dbReference>
<dbReference type="AlphaFoldDB" id="B0VJP1"/>
<proteinExistence type="inferred from homology"/>
<evidence type="ECO:0000313" key="6">
    <source>
        <dbReference type="EMBL" id="CAO81726.1"/>
    </source>
</evidence>
<dbReference type="SUPFAM" id="SSF53335">
    <property type="entry name" value="S-adenosyl-L-methionine-dependent methyltransferases"/>
    <property type="match status" value="1"/>
</dbReference>
<dbReference type="Gene3D" id="3.40.50.150">
    <property type="entry name" value="Vaccinia Virus protein VP39"/>
    <property type="match status" value="1"/>
</dbReference>
<keyword evidence="2 6" id="KW-0489">Methyltransferase</keyword>
<reference evidence="6 7" key="1">
    <citation type="journal article" date="2008" name="J. Bacteriol.">
        <title>'Candidatus Cloacamonas acidaminovorans': genome sequence reconstruction provides a first glimpse of a new bacterial division.</title>
        <authorList>
            <person name="Pelletier E."/>
            <person name="Kreimeyer A."/>
            <person name="Bocs S."/>
            <person name="Rouy Z."/>
            <person name="Gyapay G."/>
            <person name="Chouari R."/>
            <person name="Riviere D."/>
            <person name="Ganesan A."/>
            <person name="Daegelen P."/>
            <person name="Sghir A."/>
            <person name="Cohen G.N."/>
            <person name="Medigue C."/>
            <person name="Weissenbach J."/>
            <person name="Le Paslier D."/>
        </authorList>
    </citation>
    <scope>NUCLEOTIDE SEQUENCE [LARGE SCALE GENOMIC DNA]</scope>
    <source>
        <strain evidence="7">Evry</strain>
    </source>
</reference>
<dbReference type="GO" id="GO:0003677">
    <property type="term" value="F:DNA binding"/>
    <property type="evidence" value="ECO:0007669"/>
    <property type="project" value="InterPro"/>
</dbReference>
<evidence type="ECO:0000256" key="1">
    <source>
        <dbReference type="ARBA" id="ARBA00006594"/>
    </source>
</evidence>
<dbReference type="PANTHER" id="PTHR13370">
    <property type="entry name" value="RNA METHYLASE-RELATED"/>
    <property type="match status" value="1"/>
</dbReference>
<keyword evidence="3 6" id="KW-0808">Transferase</keyword>
<organism evidence="6 7">
    <name type="scientific">Cloacimonas acidaminovorans (strain Evry)</name>
    <dbReference type="NCBI Taxonomy" id="459349"/>
    <lineage>
        <taxon>Bacteria</taxon>
        <taxon>Pseudomonadati</taxon>
        <taxon>Candidatus Cloacimonadota</taxon>
        <taxon>Candidatus Cloacimonadia</taxon>
        <taxon>Candidatus Cloacimonadales</taxon>
        <taxon>Candidatus Cloacimonadaceae</taxon>
        <taxon>Candidatus Cloacimonas</taxon>
    </lineage>
</organism>
<name>B0VJP1_CLOAI</name>
<dbReference type="GO" id="GO:0032259">
    <property type="term" value="P:methylation"/>
    <property type="evidence" value="ECO:0007669"/>
    <property type="project" value="UniProtKB-KW"/>
</dbReference>
<dbReference type="Proteomes" id="UP000002019">
    <property type="component" value="Chromosome"/>
</dbReference>
<feature type="domain" description="DNA methylase N-4/N-6" evidence="5">
    <location>
        <begin position="99"/>
        <end position="321"/>
    </location>
</feature>
<dbReference type="InterPro" id="IPR002052">
    <property type="entry name" value="DNA_methylase_N6_adenine_CS"/>
</dbReference>
<dbReference type="REBASE" id="20295">
    <property type="entry name" value="M.CacGORF1900P"/>
</dbReference>
<evidence type="ECO:0000313" key="7">
    <source>
        <dbReference type="Proteomes" id="UP000002019"/>
    </source>
</evidence>
<dbReference type="HOGENOM" id="CLU_024927_5_1_0"/>
<evidence type="ECO:0000256" key="4">
    <source>
        <dbReference type="RuleBase" id="RU362026"/>
    </source>
</evidence>
<dbReference type="PRINTS" id="PR00508">
    <property type="entry name" value="S21N4MTFRASE"/>
</dbReference>